<feature type="region of interest" description="Disordered" evidence="1">
    <location>
        <begin position="397"/>
        <end position="420"/>
    </location>
</feature>
<reference evidence="5" key="2">
    <citation type="journal article" date="2023" name="IMA Fungus">
        <title>Comparative genomic study of the Penicillium genus elucidates a diverse pangenome and 15 lateral gene transfer events.</title>
        <authorList>
            <person name="Petersen C."/>
            <person name="Sorensen T."/>
            <person name="Nielsen M.R."/>
            <person name="Sondergaard T.E."/>
            <person name="Sorensen J.L."/>
            <person name="Fitzpatrick D.A."/>
            <person name="Frisvad J.C."/>
            <person name="Nielsen K.L."/>
        </authorList>
    </citation>
    <scope>NUCLEOTIDE SEQUENCE</scope>
    <source>
        <strain evidence="5">IBT 29495</strain>
    </source>
</reference>
<dbReference type="Gene3D" id="1.20.1050.10">
    <property type="match status" value="1"/>
</dbReference>
<feature type="transmembrane region" description="Helical" evidence="2">
    <location>
        <begin position="46"/>
        <end position="69"/>
    </location>
</feature>
<dbReference type="InterPro" id="IPR004045">
    <property type="entry name" value="Glutathione_S-Trfase_N"/>
</dbReference>
<dbReference type="InterPro" id="IPR050983">
    <property type="entry name" value="GST_Omega/HSP26"/>
</dbReference>
<dbReference type="AlphaFoldDB" id="A0A9X0C786"/>
<dbReference type="InterPro" id="IPR010987">
    <property type="entry name" value="Glutathione-S-Trfase_C-like"/>
</dbReference>
<feature type="domain" description="GST C-terminal" evidence="4">
    <location>
        <begin position="680"/>
        <end position="816"/>
    </location>
</feature>
<reference evidence="5" key="1">
    <citation type="submission" date="2022-12" db="EMBL/GenBank/DDBJ databases">
        <authorList>
            <person name="Petersen C."/>
        </authorList>
    </citation>
    <scope>NUCLEOTIDE SEQUENCE</scope>
    <source>
        <strain evidence="5">IBT 29495</strain>
    </source>
</reference>
<feature type="region of interest" description="Disordered" evidence="1">
    <location>
        <begin position="151"/>
        <end position="259"/>
    </location>
</feature>
<dbReference type="SUPFAM" id="SSF47616">
    <property type="entry name" value="GST C-terminal domain-like"/>
    <property type="match status" value="1"/>
</dbReference>
<evidence type="ECO:0000256" key="2">
    <source>
        <dbReference type="SAM" id="Phobius"/>
    </source>
</evidence>
<dbReference type="SFLD" id="SFLDS00019">
    <property type="entry name" value="Glutathione_Transferase_(cytos"/>
    <property type="match status" value="1"/>
</dbReference>
<dbReference type="GO" id="GO:0005737">
    <property type="term" value="C:cytoplasm"/>
    <property type="evidence" value="ECO:0007669"/>
    <property type="project" value="TreeGrafter"/>
</dbReference>
<feature type="compositionally biased region" description="Polar residues" evidence="1">
    <location>
        <begin position="187"/>
        <end position="196"/>
    </location>
</feature>
<dbReference type="InterPro" id="IPR036249">
    <property type="entry name" value="Thioredoxin-like_sf"/>
</dbReference>
<feature type="compositionally biased region" description="Polar residues" evidence="1">
    <location>
        <begin position="236"/>
        <end position="253"/>
    </location>
</feature>
<feature type="domain" description="GST N-terminal" evidence="3">
    <location>
        <begin position="579"/>
        <end position="657"/>
    </location>
</feature>
<dbReference type="PANTHER" id="PTHR43968">
    <property type="match status" value="1"/>
</dbReference>
<dbReference type="SUPFAM" id="SSF52833">
    <property type="entry name" value="Thioredoxin-like"/>
    <property type="match status" value="1"/>
</dbReference>
<feature type="transmembrane region" description="Helical" evidence="2">
    <location>
        <begin position="100"/>
        <end position="124"/>
    </location>
</feature>
<dbReference type="PROSITE" id="PS50405">
    <property type="entry name" value="GST_CTER"/>
    <property type="match status" value="1"/>
</dbReference>
<dbReference type="PROSITE" id="PS50404">
    <property type="entry name" value="GST_NTER"/>
    <property type="match status" value="1"/>
</dbReference>
<dbReference type="Proteomes" id="UP001149954">
    <property type="component" value="Unassembled WGS sequence"/>
</dbReference>
<proteinExistence type="predicted"/>
<dbReference type="CDD" id="cd00570">
    <property type="entry name" value="GST_N_family"/>
    <property type="match status" value="1"/>
</dbReference>
<comment type="caution">
    <text evidence="5">The sequence shown here is derived from an EMBL/GenBank/DDBJ whole genome shotgun (WGS) entry which is preliminary data.</text>
</comment>
<dbReference type="SFLD" id="SFLDG00358">
    <property type="entry name" value="Main_(cytGST)"/>
    <property type="match status" value="1"/>
</dbReference>
<keyword evidence="2" id="KW-0812">Transmembrane</keyword>
<protein>
    <submittedName>
        <fullName evidence="5">Glutathione S-transferase/chloride channel C-terminal</fullName>
    </submittedName>
</protein>
<accession>A0A9X0C786</accession>
<dbReference type="Gene3D" id="3.40.30.10">
    <property type="entry name" value="Glutaredoxin"/>
    <property type="match status" value="1"/>
</dbReference>
<dbReference type="CDD" id="cd00299">
    <property type="entry name" value="GST_C_family"/>
    <property type="match status" value="1"/>
</dbReference>
<keyword evidence="6" id="KW-1185">Reference proteome</keyword>
<evidence type="ECO:0000313" key="6">
    <source>
        <dbReference type="Proteomes" id="UP001149954"/>
    </source>
</evidence>
<organism evidence="5 6">
    <name type="scientific">Penicillium fimorum</name>
    <dbReference type="NCBI Taxonomy" id="1882269"/>
    <lineage>
        <taxon>Eukaryota</taxon>
        <taxon>Fungi</taxon>
        <taxon>Dikarya</taxon>
        <taxon>Ascomycota</taxon>
        <taxon>Pezizomycotina</taxon>
        <taxon>Eurotiomycetes</taxon>
        <taxon>Eurotiomycetidae</taxon>
        <taxon>Eurotiales</taxon>
        <taxon>Aspergillaceae</taxon>
        <taxon>Penicillium</taxon>
    </lineage>
</organism>
<name>A0A9X0C786_9EURO</name>
<dbReference type="EMBL" id="JAPWDS010000003">
    <property type="protein sequence ID" value="KAJ5504200.1"/>
    <property type="molecule type" value="Genomic_DNA"/>
</dbReference>
<dbReference type="InterPro" id="IPR036282">
    <property type="entry name" value="Glutathione-S-Trfase_C_sf"/>
</dbReference>
<feature type="region of interest" description="Disordered" evidence="1">
    <location>
        <begin position="507"/>
        <end position="530"/>
    </location>
</feature>
<feature type="compositionally biased region" description="Low complexity" evidence="1">
    <location>
        <begin position="214"/>
        <end position="223"/>
    </location>
</feature>
<evidence type="ECO:0000256" key="1">
    <source>
        <dbReference type="SAM" id="MobiDB-lite"/>
    </source>
</evidence>
<keyword evidence="2" id="KW-1133">Transmembrane helix</keyword>
<dbReference type="Pfam" id="PF13417">
    <property type="entry name" value="GST_N_3"/>
    <property type="match status" value="1"/>
</dbReference>
<evidence type="ECO:0000259" key="4">
    <source>
        <dbReference type="PROSITE" id="PS50405"/>
    </source>
</evidence>
<dbReference type="Pfam" id="PF13410">
    <property type="entry name" value="GST_C_2"/>
    <property type="match status" value="1"/>
</dbReference>
<dbReference type="InterPro" id="IPR040079">
    <property type="entry name" value="Glutathione_S-Trfase"/>
</dbReference>
<keyword evidence="2" id="KW-0472">Membrane</keyword>
<evidence type="ECO:0000259" key="3">
    <source>
        <dbReference type="PROSITE" id="PS50404"/>
    </source>
</evidence>
<dbReference type="OrthoDB" id="4951845at2759"/>
<feature type="transmembrane region" description="Helical" evidence="2">
    <location>
        <begin position="12"/>
        <end position="34"/>
    </location>
</feature>
<dbReference type="PANTHER" id="PTHR43968:SF6">
    <property type="entry name" value="GLUTATHIONE S-TRANSFERASE OMEGA"/>
    <property type="match status" value="1"/>
</dbReference>
<evidence type="ECO:0000313" key="5">
    <source>
        <dbReference type="EMBL" id="KAJ5504200.1"/>
    </source>
</evidence>
<feature type="compositionally biased region" description="Basic and acidic residues" evidence="1">
    <location>
        <begin position="520"/>
        <end position="529"/>
    </location>
</feature>
<sequence>MDVFRAYTYSTAAWLSLQSLPLILGPSMIVTMLLDEARPASPMELYFARCFGFSLLTIAVLTVMLTGSIPLTSDIKESVTVEEDDPKAPYAVPTLMVTSIFHSACAFYAYTCIAAIGLWCMLFASSHGRISRRTGADKRTTGYPFKNLEAAKKHGKGPSMPINDQSNLQLGPFEESQPFGPFRPSTEAESQLQNVSHAFIRPPRADEPNNFITSSPSTQQHQSHQGHHSNGVASHLQPQGQSSSGLHQPQGHNNGVDHAANMSGALHRAGGQMAPPASVSPNELAMGSNAHQAQKNRLTTMQSPSQPFQPDFIELDTGPVEPVAFTGPGELQGFKVVPNPPHLDYWRDKLFNVDEMITLSEEEFQTYFPHVDNVYSHRSTQRYKRKPFVSHYWDCRLKGRPPGTPKSDDPEKKKRKRTARERDLCHVKIKVVEYFPVSEISNMTHAVEPLPSNILPGMYTFSLNDDPAIRNVQTFGMLTPNPGLPPNHPGSNGGRYFTIQRVNGNGANGKNDGVSGGHQHTLEESDRVKKSSVQRYVLKEKKDKGTRADRVMSRTGQKSYHTKATGLAAETAIKHSADVNLKLYGSCFCPFVQRVWIALELKGIPYQYIEVDPYEKPQSLLEVNPRGLVPALRHDNWGCYESNVLLEYVRKPNVDFPLPSLTNPSQLEDLGVGAAMLPADPKLRAHCRLWADHVNRHIVPSFYRVLQEQDQQKQIEKTQELRDAMEKLLEVAHPKGPFFMGPQMSLVDVQAAPWVIRLRRVLKPYRGWPDAEEGSRLASWMDAIETNRHVQATTSTDELYHDSYERYAQNRPNTSQVANAINAGRSLP</sequence>
<gene>
    <name evidence="5" type="ORF">N7463_007074</name>
</gene>